<dbReference type="RefSeq" id="WP_075729398.1">
    <property type="nucleotide sequence ID" value="NZ_BJNB01000022.1"/>
</dbReference>
<dbReference type="InterPro" id="IPR008030">
    <property type="entry name" value="NmrA-like"/>
</dbReference>
<proteinExistence type="predicted"/>
<dbReference type="Gene3D" id="3.40.50.720">
    <property type="entry name" value="NAD(P)-binding Rossmann-like Domain"/>
    <property type="match status" value="1"/>
</dbReference>
<dbReference type="KEGG" id="cfc:CFLV_03840"/>
<evidence type="ECO:0000313" key="5">
    <source>
        <dbReference type="Proteomes" id="UP000315353"/>
    </source>
</evidence>
<dbReference type="Proteomes" id="UP000185479">
    <property type="component" value="Chromosome"/>
</dbReference>
<dbReference type="GeneID" id="82879848"/>
<reference evidence="3 5" key="2">
    <citation type="submission" date="2019-06" db="EMBL/GenBank/DDBJ databases">
        <title>Whole genome shotgun sequence of Corynebacterium flavescens NBRC 14136.</title>
        <authorList>
            <person name="Hosoyama A."/>
            <person name="Uohara A."/>
            <person name="Ohji S."/>
            <person name="Ichikawa N."/>
        </authorList>
    </citation>
    <scope>NUCLEOTIDE SEQUENCE [LARGE SCALE GENOMIC DNA]</scope>
    <source>
        <strain evidence="3 5">NBRC 14136</strain>
    </source>
</reference>
<feature type="domain" description="NmrA-like" evidence="1">
    <location>
        <begin position="6"/>
        <end position="255"/>
    </location>
</feature>
<dbReference type="PANTHER" id="PTHR47129:SF1">
    <property type="entry name" value="NMRA-LIKE DOMAIN-CONTAINING PROTEIN"/>
    <property type="match status" value="1"/>
</dbReference>
<keyword evidence="4" id="KW-1185">Reference proteome</keyword>
<gene>
    <name evidence="3" type="ORF">CFL01nite_14990</name>
    <name evidence="2" type="ORF">CFLV_03840</name>
</gene>
<evidence type="ECO:0000313" key="2">
    <source>
        <dbReference type="EMBL" id="APT86402.1"/>
    </source>
</evidence>
<dbReference type="EMBL" id="CP009246">
    <property type="protein sequence ID" value="APT86402.1"/>
    <property type="molecule type" value="Genomic_DNA"/>
</dbReference>
<name>A0A1L7CKL5_CORFL</name>
<dbReference type="EMBL" id="BJNB01000022">
    <property type="protein sequence ID" value="GEB98004.1"/>
    <property type="molecule type" value="Genomic_DNA"/>
</dbReference>
<reference evidence="2 4" key="1">
    <citation type="submission" date="2014-08" db="EMBL/GenBank/DDBJ databases">
        <title>Complete genome sequence of Corynebacterium flavescens OJ8(T)(=DSM 20296(T)), isolated from cheese.</title>
        <authorList>
            <person name="Ruckert C."/>
            <person name="Albersmeier A."/>
            <person name="Winkler A."/>
            <person name="Kalinowski J."/>
        </authorList>
    </citation>
    <scope>NUCLEOTIDE SEQUENCE [LARGE SCALE GENOMIC DNA]</scope>
    <source>
        <strain evidence="2 4">OJ8</strain>
    </source>
</reference>
<evidence type="ECO:0000313" key="3">
    <source>
        <dbReference type="EMBL" id="GEB98004.1"/>
    </source>
</evidence>
<dbReference type="AlphaFoldDB" id="A0A1L7CKL5"/>
<dbReference type="STRING" id="28028.CFLV_03840"/>
<dbReference type="SUPFAM" id="SSF51735">
    <property type="entry name" value="NAD(P)-binding Rossmann-fold domains"/>
    <property type="match status" value="1"/>
</dbReference>
<accession>A0A1L7CKL5</accession>
<organism evidence="2 4">
    <name type="scientific">Corynebacterium flavescens</name>
    <dbReference type="NCBI Taxonomy" id="28028"/>
    <lineage>
        <taxon>Bacteria</taxon>
        <taxon>Bacillati</taxon>
        <taxon>Actinomycetota</taxon>
        <taxon>Actinomycetes</taxon>
        <taxon>Mycobacteriales</taxon>
        <taxon>Corynebacteriaceae</taxon>
        <taxon>Corynebacterium</taxon>
    </lineage>
</organism>
<dbReference type="Pfam" id="PF05368">
    <property type="entry name" value="NmrA"/>
    <property type="match status" value="1"/>
</dbReference>
<dbReference type="Proteomes" id="UP000315353">
    <property type="component" value="Unassembled WGS sequence"/>
</dbReference>
<dbReference type="PANTHER" id="PTHR47129">
    <property type="entry name" value="QUINONE OXIDOREDUCTASE 2"/>
    <property type="match status" value="1"/>
</dbReference>
<protein>
    <submittedName>
        <fullName evidence="3">NAD(P)-dependent oxidoreductase</fullName>
    </submittedName>
</protein>
<dbReference type="Gene3D" id="3.90.25.10">
    <property type="entry name" value="UDP-galactose 4-epimerase, domain 1"/>
    <property type="match status" value="1"/>
</dbReference>
<evidence type="ECO:0000313" key="4">
    <source>
        <dbReference type="Proteomes" id="UP000185479"/>
    </source>
</evidence>
<dbReference type="InterPro" id="IPR052718">
    <property type="entry name" value="NmrA-type_oxidoreductase"/>
</dbReference>
<dbReference type="CDD" id="cd05269">
    <property type="entry name" value="TMR_SDR_a"/>
    <property type="match status" value="1"/>
</dbReference>
<evidence type="ECO:0000259" key="1">
    <source>
        <dbReference type="Pfam" id="PF05368"/>
    </source>
</evidence>
<dbReference type="InterPro" id="IPR036291">
    <property type="entry name" value="NAD(P)-bd_dom_sf"/>
</dbReference>
<sequence length="289" mass="29869">MSNEQPTILVTGASGHLGSLTVHALIERGLEPARIIAAGRNTEHLQPLAQLGVNTVRMDYDDPATVASAMEGAGTVILVSGSEIGKRIKQHQTVIDAAAEAGISKLIYTSVTQADTTSNPVAPEHKETEAALKASAVPFVIARNNWYTENYLPDVATARTTGTVLANAGLGKVASASRADYAAGLAAIALGEGFLGHTLELGGDEPWDYKELASAISTVIGREVEYRPVSTAELISALGEAGVDEALIGFSTALGEAIRAGDLAFSDGTLSRLIGRATTPLVEGLSAHA</sequence>
<dbReference type="OrthoDB" id="5510591at2"/>